<reference evidence="3" key="1">
    <citation type="submission" date="2016-10" db="EMBL/GenBank/DDBJ databases">
        <authorList>
            <person name="Varghese N."/>
            <person name="Submissions S."/>
        </authorList>
    </citation>
    <scope>NUCLEOTIDE SEQUENCE [LARGE SCALE GENOMIC DNA]</scope>
    <source>
        <strain evidence="3">DSM 3669</strain>
    </source>
</reference>
<sequence>MDNLKKLIIYIISKLRQTGRTELIKTVYLFEYYHSLAFGHQFSEARFVRYKYGPYCAEVINAIKQMDGIITENFYIGMYGPAYSYRLVNQPEKEIYAMPLDKMALADLAIKVVSSMNYNEMLNYVYSTPPMTKVIMAEQVSGYLHYEEELDMTTRKQTPKFTRNELRMAKERNRNRKKRGTDQEYISHLLVVYRELEPLKRRANICLTKMK</sequence>
<dbReference type="RefSeq" id="WP_092487996.1">
    <property type="nucleotide sequence ID" value="NZ_FOYM01000065.1"/>
</dbReference>
<evidence type="ECO:0000313" key="2">
    <source>
        <dbReference type="EMBL" id="SFR18655.1"/>
    </source>
</evidence>
<dbReference type="AlphaFoldDB" id="A0A1I6ELT1"/>
<name>A0A1I6ELT1_9FIRM</name>
<accession>A0A1I6ELT1</accession>
<dbReference type="STRING" id="39060.SAMN05660706_1653"/>
<gene>
    <name evidence="2" type="ORF">SAMN05660706_1653</name>
</gene>
<feature type="domain" description="Antitoxin SocA-like Panacea" evidence="1">
    <location>
        <begin position="23"/>
        <end position="128"/>
    </location>
</feature>
<organism evidence="2 3">
    <name type="scientific">Desulfoscipio geothermicus DSM 3669</name>
    <dbReference type="NCBI Taxonomy" id="1121426"/>
    <lineage>
        <taxon>Bacteria</taxon>
        <taxon>Bacillati</taxon>
        <taxon>Bacillota</taxon>
        <taxon>Clostridia</taxon>
        <taxon>Eubacteriales</taxon>
        <taxon>Desulfallaceae</taxon>
        <taxon>Desulfoscipio</taxon>
    </lineage>
</organism>
<dbReference type="Proteomes" id="UP000199584">
    <property type="component" value="Unassembled WGS sequence"/>
</dbReference>
<keyword evidence="3" id="KW-1185">Reference proteome</keyword>
<evidence type="ECO:0000313" key="3">
    <source>
        <dbReference type="Proteomes" id="UP000199584"/>
    </source>
</evidence>
<dbReference type="OrthoDB" id="2939174at2"/>
<proteinExistence type="predicted"/>
<protein>
    <recommendedName>
        <fullName evidence="1">Antitoxin SocA-like Panacea domain-containing protein</fullName>
    </recommendedName>
</protein>
<dbReference type="EMBL" id="FOYM01000065">
    <property type="protein sequence ID" value="SFR18655.1"/>
    <property type="molecule type" value="Genomic_DNA"/>
</dbReference>
<dbReference type="InterPro" id="IPR025272">
    <property type="entry name" value="SocA_Panacea"/>
</dbReference>
<dbReference type="Pfam" id="PF13274">
    <property type="entry name" value="SocA_Panacea"/>
    <property type="match status" value="1"/>
</dbReference>
<evidence type="ECO:0000259" key="1">
    <source>
        <dbReference type="Pfam" id="PF13274"/>
    </source>
</evidence>